<organism evidence="2 3">
    <name type="scientific">Stappia indica</name>
    <dbReference type="NCBI Taxonomy" id="538381"/>
    <lineage>
        <taxon>Bacteria</taxon>
        <taxon>Pseudomonadati</taxon>
        <taxon>Pseudomonadota</taxon>
        <taxon>Alphaproteobacteria</taxon>
        <taxon>Hyphomicrobiales</taxon>
        <taxon>Stappiaceae</taxon>
        <taxon>Stappia</taxon>
    </lineage>
</organism>
<feature type="transmembrane region" description="Helical" evidence="1">
    <location>
        <begin position="33"/>
        <end position="55"/>
    </location>
</feature>
<sequence>MLSRPRFALLVFAGVYPLVTALLYLIAPLTRGWMFWQQTLVIVPVVVVTMVWGLIPFLHRRFSAFLHPVRRPSAG</sequence>
<feature type="transmembrane region" description="Helical" evidence="1">
    <location>
        <begin position="7"/>
        <end position="27"/>
    </location>
</feature>
<dbReference type="EMBL" id="CP046908">
    <property type="protein sequence ID" value="QGZ37350.1"/>
    <property type="molecule type" value="Genomic_DNA"/>
</dbReference>
<keyword evidence="1" id="KW-0812">Transmembrane</keyword>
<evidence type="ECO:0000313" key="2">
    <source>
        <dbReference type="EMBL" id="QGZ37350.1"/>
    </source>
</evidence>
<dbReference type="Proteomes" id="UP000435648">
    <property type="component" value="Chromosome"/>
</dbReference>
<dbReference type="OrthoDB" id="7376211at2"/>
<dbReference type="AlphaFoldDB" id="A0A857CEA2"/>
<dbReference type="KEGG" id="siw:GH266_11030"/>
<evidence type="ECO:0000313" key="3">
    <source>
        <dbReference type="Proteomes" id="UP000435648"/>
    </source>
</evidence>
<proteinExistence type="predicted"/>
<evidence type="ECO:0000256" key="1">
    <source>
        <dbReference type="SAM" id="Phobius"/>
    </source>
</evidence>
<accession>A0A857CEA2</accession>
<reference evidence="2 3" key="1">
    <citation type="submission" date="2019-12" db="EMBL/GenBank/DDBJ databases">
        <title>The genome of Stappia indica PHM037.</title>
        <authorList>
            <person name="Kacar D."/>
            <person name="Galan B."/>
            <person name="Canedo L."/>
            <person name="Rodriguez P."/>
            <person name="de la Calle F."/>
            <person name="Garcia J.L."/>
        </authorList>
    </citation>
    <scope>NUCLEOTIDE SEQUENCE [LARGE SCALE GENOMIC DNA]</scope>
    <source>
        <strain evidence="2 3">PHM037</strain>
    </source>
</reference>
<keyword evidence="1" id="KW-0472">Membrane</keyword>
<keyword evidence="1" id="KW-1133">Transmembrane helix</keyword>
<protein>
    <submittedName>
        <fullName evidence="2">Uncharacterized protein</fullName>
    </submittedName>
</protein>
<name>A0A857CEA2_9HYPH</name>
<gene>
    <name evidence="2" type="ORF">GH266_11030</name>
</gene>